<reference evidence="1" key="1">
    <citation type="submission" date="2014-12" db="EMBL/GenBank/DDBJ databases">
        <title>Insight into the proteome of Arion vulgaris.</title>
        <authorList>
            <person name="Aradska J."/>
            <person name="Bulat T."/>
            <person name="Smidak R."/>
            <person name="Sarate P."/>
            <person name="Gangsoo J."/>
            <person name="Sialana F."/>
            <person name="Bilban M."/>
            <person name="Lubec G."/>
        </authorList>
    </citation>
    <scope>NUCLEOTIDE SEQUENCE</scope>
    <source>
        <tissue evidence="1">Skin</tissue>
    </source>
</reference>
<feature type="non-terminal residue" evidence="1">
    <location>
        <position position="1"/>
    </location>
</feature>
<accession>A0A0B7BXM2</accession>
<proteinExistence type="predicted"/>
<gene>
    <name evidence="1" type="primary">ORF216566</name>
</gene>
<evidence type="ECO:0000313" key="1">
    <source>
        <dbReference type="EMBL" id="CEK97677.1"/>
    </source>
</evidence>
<organism evidence="1">
    <name type="scientific">Arion vulgaris</name>
    <dbReference type="NCBI Taxonomy" id="1028688"/>
    <lineage>
        <taxon>Eukaryota</taxon>
        <taxon>Metazoa</taxon>
        <taxon>Spiralia</taxon>
        <taxon>Lophotrochozoa</taxon>
        <taxon>Mollusca</taxon>
        <taxon>Gastropoda</taxon>
        <taxon>Heterobranchia</taxon>
        <taxon>Euthyneura</taxon>
        <taxon>Panpulmonata</taxon>
        <taxon>Eupulmonata</taxon>
        <taxon>Stylommatophora</taxon>
        <taxon>Helicina</taxon>
        <taxon>Arionoidea</taxon>
        <taxon>Arionidae</taxon>
        <taxon>Arion</taxon>
    </lineage>
</organism>
<name>A0A0B7BXM2_9EUPU</name>
<feature type="non-terminal residue" evidence="1">
    <location>
        <position position="73"/>
    </location>
</feature>
<protein>
    <submittedName>
        <fullName evidence="1">Uncharacterized protein</fullName>
    </submittedName>
</protein>
<sequence length="73" mass="7884">CLVTEQLSVDNIDGLTHQPAVPIITDVHDRTMPTALSDITIPATSVALPKPLPPFQRYSLSVTSKVMSNQIAE</sequence>
<dbReference type="AlphaFoldDB" id="A0A0B7BXM2"/>
<dbReference type="EMBL" id="HACG01050812">
    <property type="protein sequence ID" value="CEK97677.1"/>
    <property type="molecule type" value="Transcribed_RNA"/>
</dbReference>